<dbReference type="Pfam" id="PF20569">
    <property type="entry name" value="DUF6778"/>
    <property type="match status" value="1"/>
</dbReference>
<accession>A0A058ZQK4</accession>
<dbReference type="EMBL" id="AQQY01000001">
    <property type="protein sequence ID" value="KCV83828.1"/>
    <property type="molecule type" value="Genomic_DNA"/>
</dbReference>
<keyword evidence="2" id="KW-0449">Lipoprotein</keyword>
<dbReference type="STRING" id="1461693.ATO10_03670"/>
<evidence type="ECO:0000256" key="1">
    <source>
        <dbReference type="SAM" id="SignalP"/>
    </source>
</evidence>
<dbReference type="PROSITE" id="PS51257">
    <property type="entry name" value="PROKAR_LIPOPROTEIN"/>
    <property type="match status" value="1"/>
</dbReference>
<sequence>MKLIRLSMVLTAALGLSACATVDTATRNAPIITPVGEAVIADAGQVQTSPQQAYAVQQINVRVPETLKVSEANSYYPRADIVWREDPLGDRFAQVKTIVQNAANTAVSGMNTGRPVIVDIQLTRFHALTQKTRYTIGGTHDIHYYITVMDAQTGTKLEAPRLIELEFDAYGGARALEAMSRGETQKVRITQHLIQSIRQEMGYRSAPAAPQPLNLSAISSRGI</sequence>
<keyword evidence="3" id="KW-1185">Reference proteome</keyword>
<dbReference type="eggNOG" id="ENOG5031MX4">
    <property type="taxonomic scope" value="Bacteria"/>
</dbReference>
<dbReference type="InterPro" id="IPR046705">
    <property type="entry name" value="DUF6778"/>
</dbReference>
<organism evidence="2 3">
    <name type="scientific">Actibacterium atlanticum</name>
    <dbReference type="NCBI Taxonomy" id="1461693"/>
    <lineage>
        <taxon>Bacteria</taxon>
        <taxon>Pseudomonadati</taxon>
        <taxon>Pseudomonadota</taxon>
        <taxon>Alphaproteobacteria</taxon>
        <taxon>Rhodobacterales</taxon>
        <taxon>Roseobacteraceae</taxon>
        <taxon>Actibacterium</taxon>
    </lineage>
</organism>
<gene>
    <name evidence="2" type="ORF">ATO10_03670</name>
</gene>
<protein>
    <submittedName>
        <fullName evidence="2">Lipoprotein</fullName>
    </submittedName>
</protein>
<proteinExistence type="predicted"/>
<evidence type="ECO:0000313" key="2">
    <source>
        <dbReference type="EMBL" id="KCV83828.1"/>
    </source>
</evidence>
<dbReference type="PATRIC" id="fig|1461693.3.peg.756"/>
<name>A0A058ZQK4_9RHOB</name>
<dbReference type="RefSeq" id="WP_035248085.1">
    <property type="nucleotide sequence ID" value="NZ_AQQY01000001.1"/>
</dbReference>
<comment type="caution">
    <text evidence="2">The sequence shown here is derived from an EMBL/GenBank/DDBJ whole genome shotgun (WGS) entry which is preliminary data.</text>
</comment>
<dbReference type="OrthoDB" id="7836640at2"/>
<dbReference type="Proteomes" id="UP000024836">
    <property type="component" value="Unassembled WGS sequence"/>
</dbReference>
<reference evidence="2 3" key="1">
    <citation type="submission" date="2013-04" db="EMBL/GenBank/DDBJ databases">
        <title>Shimia sp. 22II-S11-Z10 Genome Sequencing.</title>
        <authorList>
            <person name="Lai Q."/>
            <person name="Li G."/>
            <person name="Shao Z."/>
        </authorList>
    </citation>
    <scope>NUCLEOTIDE SEQUENCE [LARGE SCALE GENOMIC DNA]</scope>
    <source>
        <strain evidence="3">22II-S11-Z10</strain>
    </source>
</reference>
<feature type="chain" id="PRO_5001572408" evidence="1">
    <location>
        <begin position="21"/>
        <end position="223"/>
    </location>
</feature>
<feature type="signal peptide" evidence="1">
    <location>
        <begin position="1"/>
        <end position="20"/>
    </location>
</feature>
<keyword evidence="1" id="KW-0732">Signal</keyword>
<evidence type="ECO:0000313" key="3">
    <source>
        <dbReference type="Proteomes" id="UP000024836"/>
    </source>
</evidence>
<dbReference type="AlphaFoldDB" id="A0A058ZQK4"/>